<evidence type="ECO:0000256" key="10">
    <source>
        <dbReference type="ARBA" id="ARBA00022741"/>
    </source>
</evidence>
<proteinExistence type="inferred from homology"/>
<dbReference type="SUPFAM" id="SSF52047">
    <property type="entry name" value="RNI-like"/>
    <property type="match status" value="1"/>
</dbReference>
<dbReference type="InterPro" id="IPR046959">
    <property type="entry name" value="PRK1-6/SRF4-like"/>
</dbReference>
<dbReference type="PANTHER" id="PTHR48007:SF67">
    <property type="entry name" value="POLLEN RECEPTOR-LIKE KINASE 1"/>
    <property type="match status" value="1"/>
</dbReference>
<evidence type="ECO:0000256" key="3">
    <source>
        <dbReference type="ARBA" id="ARBA00012513"/>
    </source>
</evidence>
<comment type="subcellular location">
    <subcellularLocation>
        <location evidence="1">Membrane</location>
        <topology evidence="1">Single-pass membrane protein</topology>
    </subcellularLocation>
</comment>
<dbReference type="InterPro" id="IPR013210">
    <property type="entry name" value="LRR_N_plant-typ"/>
</dbReference>
<dbReference type="InterPro" id="IPR000719">
    <property type="entry name" value="Prot_kinase_dom"/>
</dbReference>
<evidence type="ECO:0000256" key="14">
    <source>
        <dbReference type="ARBA" id="ARBA00023136"/>
    </source>
</evidence>
<feature type="domain" description="Protein kinase" evidence="20">
    <location>
        <begin position="547"/>
        <end position="822"/>
    </location>
</feature>
<evidence type="ECO:0000256" key="7">
    <source>
        <dbReference type="ARBA" id="ARBA00022692"/>
    </source>
</evidence>
<dbReference type="EC" id="2.7.11.1" evidence="3"/>
<evidence type="ECO:0000256" key="19">
    <source>
        <dbReference type="SAM" id="Phobius"/>
    </source>
</evidence>
<comment type="catalytic activity">
    <reaction evidence="17">
        <text>L-seryl-[protein] + ATP = O-phospho-L-seryl-[protein] + ADP + H(+)</text>
        <dbReference type="Rhea" id="RHEA:17989"/>
        <dbReference type="Rhea" id="RHEA-COMP:9863"/>
        <dbReference type="Rhea" id="RHEA-COMP:11604"/>
        <dbReference type="ChEBI" id="CHEBI:15378"/>
        <dbReference type="ChEBI" id="CHEBI:29999"/>
        <dbReference type="ChEBI" id="CHEBI:30616"/>
        <dbReference type="ChEBI" id="CHEBI:83421"/>
        <dbReference type="ChEBI" id="CHEBI:456216"/>
        <dbReference type="EC" id="2.7.11.1"/>
    </reaction>
</comment>
<evidence type="ECO:0000256" key="9">
    <source>
        <dbReference type="ARBA" id="ARBA00022737"/>
    </source>
</evidence>
<dbReference type="PANTHER" id="PTHR48007">
    <property type="entry name" value="LEUCINE-RICH REPEAT RECEPTOR-LIKE PROTEIN KINASE PXC1"/>
    <property type="match status" value="1"/>
</dbReference>
<evidence type="ECO:0000256" key="8">
    <source>
        <dbReference type="ARBA" id="ARBA00022729"/>
    </source>
</evidence>
<keyword evidence="9" id="KW-0677">Repeat</keyword>
<evidence type="ECO:0000313" key="22">
    <source>
        <dbReference type="Proteomes" id="UP000824120"/>
    </source>
</evidence>
<keyword evidence="22" id="KW-1185">Reference proteome</keyword>
<comment type="caution">
    <text evidence="21">The sequence shown here is derived from an EMBL/GenBank/DDBJ whole genome shotgun (WGS) entry which is preliminary data.</text>
</comment>
<dbReference type="InterPro" id="IPR001245">
    <property type="entry name" value="Ser-Thr/Tyr_kinase_cat_dom"/>
</dbReference>
<dbReference type="Pfam" id="PF08263">
    <property type="entry name" value="LRRNT_2"/>
    <property type="match status" value="2"/>
</dbReference>
<dbReference type="AlphaFoldDB" id="A0A9J5XV94"/>
<dbReference type="OrthoDB" id="418615at2759"/>
<gene>
    <name evidence="21" type="ORF">H5410_042627</name>
</gene>
<organism evidence="21 22">
    <name type="scientific">Solanum commersonii</name>
    <name type="common">Commerson's wild potato</name>
    <name type="synonym">Commerson's nightshade</name>
    <dbReference type="NCBI Taxonomy" id="4109"/>
    <lineage>
        <taxon>Eukaryota</taxon>
        <taxon>Viridiplantae</taxon>
        <taxon>Streptophyta</taxon>
        <taxon>Embryophyta</taxon>
        <taxon>Tracheophyta</taxon>
        <taxon>Spermatophyta</taxon>
        <taxon>Magnoliopsida</taxon>
        <taxon>eudicotyledons</taxon>
        <taxon>Gunneridae</taxon>
        <taxon>Pentapetalae</taxon>
        <taxon>asterids</taxon>
        <taxon>lamiids</taxon>
        <taxon>Solanales</taxon>
        <taxon>Solanaceae</taxon>
        <taxon>Solanoideae</taxon>
        <taxon>Solaneae</taxon>
        <taxon>Solanum</taxon>
    </lineage>
</organism>
<keyword evidence="15" id="KW-0675">Receptor</keyword>
<accession>A0A9J5XV94</accession>
<evidence type="ECO:0000313" key="21">
    <source>
        <dbReference type="EMBL" id="KAG5592113.1"/>
    </source>
</evidence>
<evidence type="ECO:0000256" key="4">
    <source>
        <dbReference type="ARBA" id="ARBA00022553"/>
    </source>
</evidence>
<keyword evidence="6" id="KW-0808">Transferase</keyword>
<keyword evidence="7 19" id="KW-0812">Transmembrane</keyword>
<dbReference type="GO" id="GO:0016020">
    <property type="term" value="C:membrane"/>
    <property type="evidence" value="ECO:0007669"/>
    <property type="project" value="UniProtKB-SubCell"/>
</dbReference>
<keyword evidence="12" id="KW-0067">ATP-binding</keyword>
<dbReference type="InterPro" id="IPR032675">
    <property type="entry name" value="LRR_dom_sf"/>
</dbReference>
<dbReference type="GO" id="GO:0050832">
    <property type="term" value="P:defense response to fungus"/>
    <property type="evidence" value="ECO:0007669"/>
    <property type="project" value="UniProtKB-ARBA"/>
</dbReference>
<sequence>MITSSYGQESEPTLLLKFKSSLQNSTSSSSLGNWNSSVPLCTGNNSNWNGLLCFNGKFYGLHLESMGLSGNLDVDTLSQLTNLLTISIMNNNFEGPFPNVKKIGGRLRGLFLSNNRFSGELPDDAFAGMKSIRRILMANNEFTGKIPTSLLGIPKLVELQIQNNKFNGTIPAFSQKDFQINAANNRLEGPIPSQLSSRSATSFAERKKNHLQRNHLQTMASSTRNHRCLLFCLLTTIMITSSYGQESEPTLLLKFKSSLENATSSSSLGNWNSSVPLCTGNNSNWNGLLCSNGKLYGLRLESMGLSGNLDVDTLSQLTNLLTISIMNNNFEGPFPNVKKIGGRLRGLFLSNNRFSGELPDDAFAGMKSIRRILMANNEFTGKIPTSLLGIPKLVELQIQNNKFNGTIPAFSQKDFQINAANNRLEGPIPSQLSSQSATSFAGNLEICGKPMPACATSKKKKKIPIVAIILASIGGLIILAIILFALFLVHKQRKKPTQYEKSSVKNLNKKPSVLREEKYTKSHHDKAGKLYFVRRDREKFDLEDLLRAPAEVLGSGSFGSSYKADLPIGKPIVVRRFRQMSNMGKEDFHEHMRSLGKLSHPNVLPLVAFYYRREEKLLVTDFVDNGSLASHLHGKRSPNQPSLDWPSRLKIIKGVTRGLAYLYKELPTLTLPHGHLKSSNVLLDHKFEPLVADYALVPVINKDHAKQFMVAYKSPEYMQNERLTRKTDVWSLGILILELLTGRFPANYLKQGKGANADLAMWVNSVVREEWTGEVFDKDMNTTKHNCEGEMLKLLKIGMSCCEMDVGKRWDLMEALHKIEELKENDEEDYSSNSYNNYASDQGEMYSSKAITDDDFSFSKNA</sequence>
<evidence type="ECO:0000256" key="2">
    <source>
        <dbReference type="ARBA" id="ARBA00008684"/>
    </source>
</evidence>
<dbReference type="EMBL" id="JACXVP010000008">
    <property type="protein sequence ID" value="KAG5592113.1"/>
    <property type="molecule type" value="Genomic_DNA"/>
</dbReference>
<feature type="compositionally biased region" description="Polar residues" evidence="18">
    <location>
        <begin position="193"/>
        <end position="202"/>
    </location>
</feature>
<dbReference type="Gene3D" id="1.10.510.10">
    <property type="entry name" value="Transferase(Phosphotransferase) domain 1"/>
    <property type="match status" value="1"/>
</dbReference>
<comment type="catalytic activity">
    <reaction evidence="16">
        <text>L-threonyl-[protein] + ATP = O-phospho-L-threonyl-[protein] + ADP + H(+)</text>
        <dbReference type="Rhea" id="RHEA:46608"/>
        <dbReference type="Rhea" id="RHEA-COMP:11060"/>
        <dbReference type="Rhea" id="RHEA-COMP:11605"/>
        <dbReference type="ChEBI" id="CHEBI:15378"/>
        <dbReference type="ChEBI" id="CHEBI:30013"/>
        <dbReference type="ChEBI" id="CHEBI:30616"/>
        <dbReference type="ChEBI" id="CHEBI:61977"/>
        <dbReference type="ChEBI" id="CHEBI:456216"/>
        <dbReference type="EC" id="2.7.11.1"/>
    </reaction>
</comment>
<reference evidence="21 22" key="1">
    <citation type="submission" date="2020-09" db="EMBL/GenBank/DDBJ databases">
        <title>De no assembly of potato wild relative species, Solanum commersonii.</title>
        <authorList>
            <person name="Cho K."/>
        </authorList>
    </citation>
    <scope>NUCLEOTIDE SEQUENCE [LARGE SCALE GENOMIC DNA]</scope>
    <source>
        <strain evidence="21">LZ3.2</strain>
        <tissue evidence="21">Leaf</tissue>
    </source>
</reference>
<dbReference type="Pfam" id="PF07714">
    <property type="entry name" value="PK_Tyr_Ser-Thr"/>
    <property type="match status" value="1"/>
</dbReference>
<protein>
    <recommendedName>
        <fullName evidence="3">non-specific serine/threonine protein kinase</fullName>
        <ecNumber evidence="3">2.7.11.1</ecNumber>
    </recommendedName>
</protein>
<dbReference type="Gene3D" id="3.80.10.10">
    <property type="entry name" value="Ribonuclease Inhibitor"/>
    <property type="match status" value="4"/>
</dbReference>
<evidence type="ECO:0000256" key="17">
    <source>
        <dbReference type="ARBA" id="ARBA00048679"/>
    </source>
</evidence>
<keyword evidence="11" id="KW-0418">Kinase</keyword>
<evidence type="ECO:0000256" key="5">
    <source>
        <dbReference type="ARBA" id="ARBA00022614"/>
    </source>
</evidence>
<comment type="similarity">
    <text evidence="2">Belongs to the protein kinase superfamily. Ser/Thr protein kinase family.</text>
</comment>
<dbReference type="FunFam" id="3.30.200.20:FF:000307">
    <property type="entry name" value="pollen receptor-like kinase 1"/>
    <property type="match status" value="1"/>
</dbReference>
<dbReference type="Pfam" id="PF13855">
    <property type="entry name" value="LRR_8"/>
    <property type="match status" value="2"/>
</dbReference>
<dbReference type="FunFam" id="1.10.510.10:FF:000480">
    <property type="entry name" value="Pollen receptor-like kinase 1"/>
    <property type="match status" value="1"/>
</dbReference>
<evidence type="ECO:0000259" key="20">
    <source>
        <dbReference type="PROSITE" id="PS50011"/>
    </source>
</evidence>
<dbReference type="Gene3D" id="3.30.200.20">
    <property type="entry name" value="Phosphorylase Kinase, domain 1"/>
    <property type="match status" value="1"/>
</dbReference>
<dbReference type="Proteomes" id="UP000824120">
    <property type="component" value="Chromosome 8"/>
</dbReference>
<dbReference type="GO" id="GO:0005524">
    <property type="term" value="F:ATP binding"/>
    <property type="evidence" value="ECO:0007669"/>
    <property type="project" value="UniProtKB-KW"/>
</dbReference>
<dbReference type="SUPFAM" id="SSF56112">
    <property type="entry name" value="Protein kinase-like (PK-like)"/>
    <property type="match status" value="1"/>
</dbReference>
<dbReference type="Gene3D" id="1.20.5.930">
    <property type="entry name" value="Bicelle-embedded integrin alpha(iib) transmembrane segment"/>
    <property type="match status" value="1"/>
</dbReference>
<evidence type="ECO:0000256" key="1">
    <source>
        <dbReference type="ARBA" id="ARBA00004167"/>
    </source>
</evidence>
<evidence type="ECO:0000256" key="18">
    <source>
        <dbReference type="SAM" id="MobiDB-lite"/>
    </source>
</evidence>
<keyword evidence="13 19" id="KW-1133">Transmembrane helix</keyword>
<feature type="transmembrane region" description="Helical" evidence="19">
    <location>
        <begin position="465"/>
        <end position="489"/>
    </location>
</feature>
<evidence type="ECO:0000256" key="11">
    <source>
        <dbReference type="ARBA" id="ARBA00022777"/>
    </source>
</evidence>
<evidence type="ECO:0000256" key="6">
    <source>
        <dbReference type="ARBA" id="ARBA00022679"/>
    </source>
</evidence>
<evidence type="ECO:0000256" key="13">
    <source>
        <dbReference type="ARBA" id="ARBA00022989"/>
    </source>
</evidence>
<keyword evidence="14 19" id="KW-0472">Membrane</keyword>
<evidence type="ECO:0000256" key="16">
    <source>
        <dbReference type="ARBA" id="ARBA00047899"/>
    </source>
</evidence>
<keyword evidence="4" id="KW-0597">Phosphoprotein</keyword>
<feature type="region of interest" description="Disordered" evidence="18">
    <location>
        <begin position="189"/>
        <end position="210"/>
    </location>
</feature>
<keyword evidence="5" id="KW-0433">Leucine-rich repeat</keyword>
<name>A0A9J5XV94_SOLCO</name>
<dbReference type="GO" id="GO:0004674">
    <property type="term" value="F:protein serine/threonine kinase activity"/>
    <property type="evidence" value="ECO:0007669"/>
    <property type="project" value="UniProtKB-EC"/>
</dbReference>
<keyword evidence="10" id="KW-0547">Nucleotide-binding</keyword>
<evidence type="ECO:0000256" key="12">
    <source>
        <dbReference type="ARBA" id="ARBA00022840"/>
    </source>
</evidence>
<dbReference type="PROSITE" id="PS50011">
    <property type="entry name" value="PROTEIN_KINASE_DOM"/>
    <property type="match status" value="1"/>
</dbReference>
<keyword evidence="8" id="KW-0732">Signal</keyword>
<dbReference type="InterPro" id="IPR001611">
    <property type="entry name" value="Leu-rich_rpt"/>
</dbReference>
<evidence type="ECO:0000256" key="15">
    <source>
        <dbReference type="ARBA" id="ARBA00023170"/>
    </source>
</evidence>
<dbReference type="InterPro" id="IPR011009">
    <property type="entry name" value="Kinase-like_dom_sf"/>
</dbReference>